<dbReference type="PANTHER" id="PTHR43747">
    <property type="entry name" value="FAD-BINDING PROTEIN"/>
    <property type="match status" value="1"/>
</dbReference>
<comment type="similarity">
    <text evidence="1">Belongs to the flavin-dependent halogenase family. Bacterial tryptophan halogenase subfamily.</text>
</comment>
<keyword evidence="2" id="KW-0503">Monooxygenase</keyword>
<keyword evidence="3" id="KW-1185">Reference proteome</keyword>
<reference evidence="2 3" key="1">
    <citation type="journal article" date="2012" name="J. Bacteriol.">
        <title>Complete genome sequence of Nocardia brasiliensis HUJEG-1.</title>
        <authorList>
            <person name="Vera-Cabrera L."/>
            <person name="Ortiz-Lopez R."/>
            <person name="Elizondo-Gonzalez R."/>
            <person name="Perez-Maya A.A."/>
            <person name="Ocampo-Candiani J."/>
        </authorList>
    </citation>
    <scope>NUCLEOTIDE SEQUENCE [LARGE SCALE GENOMIC DNA]</scope>
    <source>
        <strain evidence="3">ATCC 700358</strain>
    </source>
</reference>
<organism evidence="2 3">
    <name type="scientific">Nocardia brasiliensis (strain ATCC 700358 / HUJEG-1)</name>
    <dbReference type="NCBI Taxonomy" id="1133849"/>
    <lineage>
        <taxon>Bacteria</taxon>
        <taxon>Bacillati</taxon>
        <taxon>Actinomycetota</taxon>
        <taxon>Actinomycetes</taxon>
        <taxon>Mycobacteriales</taxon>
        <taxon>Nocardiaceae</taxon>
        <taxon>Nocardia</taxon>
    </lineage>
</organism>
<dbReference type="Proteomes" id="UP000006304">
    <property type="component" value="Chromosome"/>
</dbReference>
<name>K0EZG9_NOCB7</name>
<gene>
    <name evidence="2" type="ORF">O3I_021555</name>
</gene>
<dbReference type="Gene3D" id="3.50.50.60">
    <property type="entry name" value="FAD/NAD(P)-binding domain"/>
    <property type="match status" value="1"/>
</dbReference>
<dbReference type="EMBL" id="CP003876">
    <property type="protein sequence ID" value="AFU02270.1"/>
    <property type="molecule type" value="Genomic_DNA"/>
</dbReference>
<protein>
    <submittedName>
        <fullName evidence="2">FAD-binding monooxygenase</fullName>
    </submittedName>
</protein>
<evidence type="ECO:0000313" key="3">
    <source>
        <dbReference type="Proteomes" id="UP000006304"/>
    </source>
</evidence>
<sequence length="575" mass="64072">MITDRSDYDVVVLGGGLAGLSLARQVLLRRPDTTVLVVERVPHPVRAAAHKVGESTVVISGTYFAETLQLREHLEQSQIRKTGLRFLPSVSVPPPPLSQRAESGPSGFFYASATFQLDRGVFENALGAIVVAGGAEFRHGYRVVDVRLKSDAPHEVVIARAGAGQTVRARWVIDATGRRGLLKSKLGLRKDSPHNCDAVWFRLSEMIWMDELVEEEVGTSAAAKSAWRERVPEGLRWRSTNHLMGKGYWVWLIPLVSGSISVGIVSDPRYVPFEEIGTFEAALDWLTRHEPEVARAVARHRESLQDFKRLRHFAHSCAQVYSGDRWALTGEAGVFNDPLYSPGSDFIAMSNTLVTDMVVRDLDGAATDDLAARLNDFYLEVYDTLLPVWTDQYRLMGNPQVWFAKLVFDRYLHHAFLGLLIRSNTTDAYAPAVVGAELADFRLLNERMQAFFREWDEREPGRDHCHFFDHTGTPALKSSFGTSGDHGPLGSAEIRRRLGANRRVLEAMMQVIMARAATRIGYPTAACDIDPRTFTLHDLPLAGRRSDGGQDAVIEFISELLQDNWLPTRPVEVAG</sequence>
<dbReference type="AlphaFoldDB" id="K0EZG9"/>
<evidence type="ECO:0000256" key="1">
    <source>
        <dbReference type="ARBA" id="ARBA00038396"/>
    </source>
</evidence>
<dbReference type="InterPro" id="IPR050816">
    <property type="entry name" value="Flavin-dep_Halogenase_NPB"/>
</dbReference>
<dbReference type="STRING" id="1133849.O3I_021555"/>
<dbReference type="PANTHER" id="PTHR43747:SF1">
    <property type="entry name" value="SLR1998 PROTEIN"/>
    <property type="match status" value="1"/>
</dbReference>
<proteinExistence type="inferred from homology"/>
<dbReference type="GO" id="GO:0004497">
    <property type="term" value="F:monooxygenase activity"/>
    <property type="evidence" value="ECO:0007669"/>
    <property type="project" value="UniProtKB-KW"/>
</dbReference>
<dbReference type="RefSeq" id="WP_014985125.1">
    <property type="nucleotide sequence ID" value="NC_018681.1"/>
</dbReference>
<dbReference type="HOGENOM" id="CLU_031191_0_0_11"/>
<dbReference type="InterPro" id="IPR036188">
    <property type="entry name" value="FAD/NAD-bd_sf"/>
</dbReference>
<evidence type="ECO:0000313" key="2">
    <source>
        <dbReference type="EMBL" id="AFU02270.1"/>
    </source>
</evidence>
<dbReference type="SUPFAM" id="SSF51905">
    <property type="entry name" value="FAD/NAD(P)-binding domain"/>
    <property type="match status" value="1"/>
</dbReference>
<accession>K0EZG9</accession>
<keyword evidence="2" id="KW-0560">Oxidoreductase</keyword>
<dbReference type="KEGG" id="nbr:O3I_021555"/>
<dbReference type="eggNOG" id="COG0644">
    <property type="taxonomic scope" value="Bacteria"/>
</dbReference>